<organism evidence="1">
    <name type="scientific">Panicum hallii</name>
    <dbReference type="NCBI Taxonomy" id="206008"/>
    <lineage>
        <taxon>Eukaryota</taxon>
        <taxon>Viridiplantae</taxon>
        <taxon>Streptophyta</taxon>
        <taxon>Embryophyta</taxon>
        <taxon>Tracheophyta</taxon>
        <taxon>Spermatophyta</taxon>
        <taxon>Magnoliopsida</taxon>
        <taxon>Liliopsida</taxon>
        <taxon>Poales</taxon>
        <taxon>Poaceae</taxon>
        <taxon>PACMAD clade</taxon>
        <taxon>Panicoideae</taxon>
        <taxon>Panicodae</taxon>
        <taxon>Paniceae</taxon>
        <taxon>Panicinae</taxon>
        <taxon>Panicum</taxon>
        <taxon>Panicum sect. Panicum</taxon>
    </lineage>
</organism>
<sequence length="97" mass="11292">MLWANVGIDIPPSASVSGLWELARPEHLPAKFFHTYLLLCSWQIWKHRNEVIFRGAEPSLLRLLLACKEEARLWRCRLPRSDQGISEAWCHSFCSNM</sequence>
<protein>
    <recommendedName>
        <fullName evidence="2">Reverse transcriptase zinc-binding domain-containing protein</fullName>
    </recommendedName>
</protein>
<name>A0A2T8KLX5_9POAL</name>
<reference evidence="1" key="1">
    <citation type="submission" date="2018-04" db="EMBL/GenBank/DDBJ databases">
        <title>WGS assembly of Panicum hallii.</title>
        <authorList>
            <person name="Lovell J."/>
            <person name="Jenkins J."/>
            <person name="Lowry D."/>
            <person name="Mamidi S."/>
            <person name="Sreedasyam A."/>
            <person name="Weng X."/>
            <person name="Barry K."/>
            <person name="Bonette J."/>
            <person name="Campitelli B."/>
            <person name="Daum C."/>
            <person name="Gordon S."/>
            <person name="Gould B."/>
            <person name="Lipzen A."/>
            <person name="Macqueen A."/>
            <person name="Palacio-Mejia J."/>
            <person name="Plott C."/>
            <person name="Shakirov E."/>
            <person name="Shu S."/>
            <person name="Yoshinaga Y."/>
            <person name="Zane M."/>
            <person name="Rokhsar D."/>
            <person name="Grimwood J."/>
            <person name="Schmutz J."/>
            <person name="Juenger T."/>
        </authorList>
    </citation>
    <scope>NUCLEOTIDE SEQUENCE [LARGE SCALE GENOMIC DNA]</scope>
    <source>
        <strain evidence="1">FIL2</strain>
    </source>
</reference>
<dbReference type="AlphaFoldDB" id="A0A2T8KLX5"/>
<dbReference type="Gramene" id="PVH63170">
    <property type="protein sequence ID" value="PVH63170"/>
    <property type="gene ID" value="PAHAL_3G485700"/>
</dbReference>
<gene>
    <name evidence="1" type="ORF">PAHAL_3G485700</name>
</gene>
<evidence type="ECO:0008006" key="2">
    <source>
        <dbReference type="Google" id="ProtNLM"/>
    </source>
</evidence>
<dbReference type="EMBL" id="CM008048">
    <property type="protein sequence ID" value="PVH63170.1"/>
    <property type="molecule type" value="Genomic_DNA"/>
</dbReference>
<dbReference type="Proteomes" id="UP000243499">
    <property type="component" value="Chromosome 3"/>
</dbReference>
<proteinExistence type="predicted"/>
<evidence type="ECO:0000313" key="1">
    <source>
        <dbReference type="EMBL" id="PVH63170.1"/>
    </source>
</evidence>
<accession>A0A2T8KLX5</accession>